<comment type="similarity">
    <text evidence="1">Belongs to the Cdt1 family.</text>
</comment>
<dbReference type="OMA" id="LQPPKRC"/>
<dbReference type="CDD" id="cd08767">
    <property type="entry name" value="Cdt1_c"/>
    <property type="match status" value="1"/>
</dbReference>
<protein>
    <recommendedName>
        <fullName evidence="4">CDT1 Geminin-binding domain-containing protein</fullName>
    </recommendedName>
</protein>
<dbReference type="eggNOG" id="KOG4762">
    <property type="taxonomic scope" value="Eukaryota"/>
</dbReference>
<dbReference type="SUPFAM" id="SSF46785">
    <property type="entry name" value="Winged helix' DNA-binding domain"/>
    <property type="match status" value="1"/>
</dbReference>
<feature type="region of interest" description="Disordered" evidence="3">
    <location>
        <begin position="309"/>
        <end position="348"/>
    </location>
</feature>
<keyword evidence="2" id="KW-0131">Cell cycle</keyword>
<reference evidence="6" key="3">
    <citation type="submission" date="2018-08" db="UniProtKB">
        <authorList>
            <consortium name="EnsemblPlants"/>
        </authorList>
    </citation>
    <scope>IDENTIFICATION</scope>
    <source>
        <strain evidence="6">cv. Bd21</strain>
    </source>
</reference>
<dbReference type="RefSeq" id="XP_003580028.1">
    <property type="nucleotide sequence ID" value="XM_003579980.4"/>
</dbReference>
<dbReference type="GeneID" id="100834979"/>
<dbReference type="PANTHER" id="PTHR28637:SF1">
    <property type="entry name" value="DNA REPLICATION FACTOR CDT1"/>
    <property type="match status" value="1"/>
</dbReference>
<dbReference type="InterPro" id="IPR038090">
    <property type="entry name" value="Cdt1_C_WH_dom_sf"/>
</dbReference>
<dbReference type="GO" id="GO:0071163">
    <property type="term" value="P:DNA replication preinitiation complex assembly"/>
    <property type="evidence" value="ECO:0000318"/>
    <property type="project" value="GO_Central"/>
</dbReference>
<evidence type="ECO:0000313" key="6">
    <source>
        <dbReference type="EnsemblPlants" id="KQJ81479"/>
    </source>
</evidence>
<dbReference type="FunFam" id="1.10.10.1420:FF:000003">
    <property type="entry name" value="CDT1-like protein a chloroplastic"/>
    <property type="match status" value="1"/>
</dbReference>
<dbReference type="HOGENOM" id="CLU_019037_1_0_1"/>
<proteinExistence type="inferred from homology"/>
<dbReference type="PANTHER" id="PTHR28637">
    <property type="entry name" value="DNA REPLICATION FACTOR CDT1"/>
    <property type="match status" value="1"/>
</dbReference>
<dbReference type="GO" id="GO:0070182">
    <property type="term" value="F:DNA polymerase binding"/>
    <property type="evidence" value="ECO:0000318"/>
    <property type="project" value="GO_Central"/>
</dbReference>
<dbReference type="InterPro" id="IPR032054">
    <property type="entry name" value="Cdt1_C"/>
</dbReference>
<keyword evidence="7" id="KW-1185">Reference proteome</keyword>
<dbReference type="STRING" id="15368.I1IVK3"/>
<evidence type="ECO:0000259" key="4">
    <source>
        <dbReference type="SMART" id="SM01075"/>
    </source>
</evidence>
<dbReference type="AlphaFoldDB" id="I1IVK3"/>
<dbReference type="KEGG" id="bdi:100834979"/>
<evidence type="ECO:0000256" key="2">
    <source>
        <dbReference type="ARBA" id="ARBA00023306"/>
    </source>
</evidence>
<dbReference type="InterPro" id="IPR045173">
    <property type="entry name" value="Cdt1"/>
</dbReference>
<dbReference type="SMART" id="SM01075">
    <property type="entry name" value="CDT1"/>
    <property type="match status" value="1"/>
</dbReference>
<dbReference type="OrthoDB" id="341730at2759"/>
<dbReference type="Pfam" id="PF16679">
    <property type="entry name" value="CDT1_C"/>
    <property type="match status" value="1"/>
</dbReference>
<dbReference type="InterPro" id="IPR014939">
    <property type="entry name" value="CDT1_Gemini-bd-like"/>
</dbReference>
<feature type="compositionally biased region" description="Polar residues" evidence="3">
    <location>
        <begin position="310"/>
        <end position="323"/>
    </location>
</feature>
<reference evidence="5 6" key="1">
    <citation type="journal article" date="2010" name="Nature">
        <title>Genome sequencing and analysis of the model grass Brachypodium distachyon.</title>
        <authorList>
            <consortium name="International Brachypodium Initiative"/>
        </authorList>
    </citation>
    <scope>NUCLEOTIDE SEQUENCE [LARGE SCALE GENOMIC DNA]</scope>
    <source>
        <strain evidence="5 6">Bd21</strain>
    </source>
</reference>
<dbReference type="GO" id="GO:0005634">
    <property type="term" value="C:nucleus"/>
    <property type="evidence" value="ECO:0000318"/>
    <property type="project" value="GO_Central"/>
</dbReference>
<evidence type="ECO:0000256" key="1">
    <source>
        <dbReference type="ARBA" id="ARBA00008356"/>
    </source>
</evidence>
<dbReference type="Gramene" id="KQJ81479">
    <property type="protein sequence ID" value="KQJ81479"/>
    <property type="gene ID" value="BRADI_5g01010v3"/>
</dbReference>
<dbReference type="EMBL" id="CM000884">
    <property type="protein sequence ID" value="KQJ81479.1"/>
    <property type="molecule type" value="Genomic_DNA"/>
</dbReference>
<dbReference type="CDD" id="cd08674">
    <property type="entry name" value="Cdt1_m"/>
    <property type="match status" value="1"/>
</dbReference>
<feature type="region of interest" description="Disordered" evidence="3">
    <location>
        <begin position="1"/>
        <end position="23"/>
    </location>
</feature>
<gene>
    <name evidence="6" type="primary">LOC100834979</name>
    <name evidence="5" type="ORF">BRADI_5g01010v3</name>
</gene>
<sequence>MDAASPSKKAKTMAAPAGSIAGTPQKLKKAGLFADQISTPEKPAQKVVAPAAEDLTWTPEKVESTRRARNGTVALSVKEVRRAALGLRRAEKGPAEAAQEDPLESVERELGVGAGAGRSPVKRKPEVKLPESYEMLCEFFNCFESSTRLLRMKGSKATFPNICASIQNLSERRFTYGNLAQLKYIMPEAIVINKILLRDEKTCCMKPDLQVNLLVDAIEGCATQKGETQYSALRRIFRQRLVDFFRSHPEGDDIPEHELPHPFTRTKSSVAQFSPRVPQVAPAVPSPCLAEQQPVMMSHMSHSFKRRFSQRSSTCPATASGTSPVAKVEPTTTQSPLSRKSLLSSDSGGIDHEAQVQEKGGNDVALKFGVSEGTPAKFASTPVRLMAATPGLHTPKRPISATVCDTPPLTMAKRSARAKLFMTPTKNASSMEEKNQSTSTSAIDDDDELLSFLPKSLLQSVKEKEKRALEEKETGFAGQVQRQKLIASLPSTFDIIFLIYQSKQRSVMTKQELIHKITASNPKIVDRGEVEEQLRLLQEFVPEWISEKTARTGDVLCCVDTALSQAEIRQRLYGAE</sequence>
<organism evidence="5">
    <name type="scientific">Brachypodium distachyon</name>
    <name type="common">Purple false brome</name>
    <name type="synonym">Trachynia distachya</name>
    <dbReference type="NCBI Taxonomy" id="15368"/>
    <lineage>
        <taxon>Eukaryota</taxon>
        <taxon>Viridiplantae</taxon>
        <taxon>Streptophyta</taxon>
        <taxon>Embryophyta</taxon>
        <taxon>Tracheophyta</taxon>
        <taxon>Spermatophyta</taxon>
        <taxon>Magnoliopsida</taxon>
        <taxon>Liliopsida</taxon>
        <taxon>Poales</taxon>
        <taxon>Poaceae</taxon>
        <taxon>BOP clade</taxon>
        <taxon>Pooideae</taxon>
        <taxon>Stipodae</taxon>
        <taxon>Brachypodieae</taxon>
        <taxon>Brachypodium</taxon>
    </lineage>
</organism>
<dbReference type="GO" id="GO:0000278">
    <property type="term" value="P:mitotic cell cycle"/>
    <property type="evidence" value="ECO:0000318"/>
    <property type="project" value="GO_Central"/>
</dbReference>
<feature type="compositionally biased region" description="Polar residues" evidence="3">
    <location>
        <begin position="330"/>
        <end position="347"/>
    </location>
</feature>
<reference evidence="5" key="2">
    <citation type="submission" date="2017-06" db="EMBL/GenBank/DDBJ databases">
        <title>WGS assembly of Brachypodium distachyon.</title>
        <authorList>
            <consortium name="The International Brachypodium Initiative"/>
            <person name="Lucas S."/>
            <person name="Harmon-Smith M."/>
            <person name="Lail K."/>
            <person name="Tice H."/>
            <person name="Grimwood J."/>
            <person name="Bruce D."/>
            <person name="Barry K."/>
            <person name="Shu S."/>
            <person name="Lindquist E."/>
            <person name="Wang M."/>
            <person name="Pitluck S."/>
            <person name="Vogel J.P."/>
            <person name="Garvin D.F."/>
            <person name="Mockler T.C."/>
            <person name="Schmutz J."/>
            <person name="Rokhsar D."/>
            <person name="Bevan M.W."/>
        </authorList>
    </citation>
    <scope>NUCLEOTIDE SEQUENCE</scope>
    <source>
        <strain evidence="5">Bd21</strain>
    </source>
</reference>
<name>I1IVK3_BRADI</name>
<dbReference type="Gene3D" id="1.10.10.1420">
    <property type="entry name" value="DNA replication factor Cdt1, C-terminal WH domain"/>
    <property type="match status" value="1"/>
</dbReference>
<dbReference type="EnsemblPlants" id="KQJ81479">
    <property type="protein sequence ID" value="KQJ81479"/>
    <property type="gene ID" value="BRADI_5g01010v3"/>
</dbReference>
<dbReference type="InterPro" id="IPR036390">
    <property type="entry name" value="WH_DNA-bd_sf"/>
</dbReference>
<feature type="domain" description="CDT1 Geminin-binding" evidence="4">
    <location>
        <begin position="129"/>
        <end position="261"/>
    </location>
</feature>
<dbReference type="GO" id="GO:0030174">
    <property type="term" value="P:regulation of DNA-templated DNA replication initiation"/>
    <property type="evidence" value="ECO:0000318"/>
    <property type="project" value="GO_Central"/>
</dbReference>
<dbReference type="Pfam" id="PF08839">
    <property type="entry name" value="CDT1"/>
    <property type="match status" value="1"/>
</dbReference>
<evidence type="ECO:0000256" key="3">
    <source>
        <dbReference type="SAM" id="MobiDB-lite"/>
    </source>
</evidence>
<dbReference type="Proteomes" id="UP000008810">
    <property type="component" value="Chromosome 5"/>
</dbReference>
<dbReference type="FunCoup" id="I1IVK3">
    <property type="interactions" value="200"/>
</dbReference>
<dbReference type="GO" id="GO:0000076">
    <property type="term" value="P:DNA replication checkpoint signaling"/>
    <property type="evidence" value="ECO:0000318"/>
    <property type="project" value="GO_Central"/>
</dbReference>
<accession>I1IVK3</accession>
<evidence type="ECO:0000313" key="5">
    <source>
        <dbReference type="EMBL" id="KQJ81479.1"/>
    </source>
</evidence>
<dbReference type="GO" id="GO:0003677">
    <property type="term" value="F:DNA binding"/>
    <property type="evidence" value="ECO:0000318"/>
    <property type="project" value="GO_Central"/>
</dbReference>
<evidence type="ECO:0000313" key="7">
    <source>
        <dbReference type="Proteomes" id="UP000008810"/>
    </source>
</evidence>